<dbReference type="InterPro" id="IPR015633">
    <property type="entry name" value="E2F"/>
</dbReference>
<keyword evidence="13" id="KW-1185">Reference proteome</keyword>
<sequence length="307" mass="33896">MFSYRGSPVRGYSDIGPSRSNSQTLVAGDAYSRKDKSLGLLCENFLSLYGVFEQSKGAGSSEICLDEAASRLGVERRRIYDIVNVLESVGMLTRKAKNKYLWLGQDRLKENIQRLRREAESAGGIAGLQDTVRLNLYDDESAGEFTTLSALDQRVGFDSERALNAAEGTRMPAATQRPPSAAARAGRVSRKEKSLGALSQRFVQLFLLAEGETISLEYAASVLLTNNASSRESEENPLNGGMKTKVRRLYDIANILTSLGLIRKTHTEYRKPAFVWCGEDNVRLEELRSVVRVPARSECEPMAGQLS</sequence>
<keyword evidence="8" id="KW-0131">Cell cycle</keyword>
<evidence type="ECO:0000256" key="1">
    <source>
        <dbReference type="ARBA" id="ARBA00004123"/>
    </source>
</evidence>
<keyword evidence="7 9" id="KW-0539">Nucleus</keyword>
<evidence type="ECO:0000313" key="12">
    <source>
        <dbReference type="EMBL" id="KAF6005363.1"/>
    </source>
</evidence>
<comment type="similarity">
    <text evidence="2 9">Belongs to the E2F/DP family.</text>
</comment>
<dbReference type="FunFam" id="1.10.10.10:FF:000073">
    <property type="entry name" value="E2F transcription factor 8"/>
    <property type="match status" value="1"/>
</dbReference>
<gene>
    <name evidence="12" type="primary">E2F8_2</name>
    <name evidence="12" type="ORF">F1559_004706</name>
</gene>
<dbReference type="Gene3D" id="1.10.10.10">
    <property type="entry name" value="Winged helix-like DNA-binding domain superfamily/Winged helix DNA-binding domain"/>
    <property type="match status" value="2"/>
</dbReference>
<feature type="domain" description="E2F/DP family winged-helix DNA-binding" evidence="11">
    <location>
        <begin position="190"/>
        <end position="278"/>
    </location>
</feature>
<feature type="domain" description="E2F/DP family winged-helix DNA-binding" evidence="11">
    <location>
        <begin position="33"/>
        <end position="104"/>
    </location>
</feature>
<dbReference type="EMBL" id="VWRR01000001">
    <property type="protein sequence ID" value="KAF6005363.1"/>
    <property type="molecule type" value="Genomic_DNA"/>
</dbReference>
<dbReference type="GO" id="GO:0000981">
    <property type="term" value="F:DNA-binding transcription factor activity, RNA polymerase II-specific"/>
    <property type="evidence" value="ECO:0007669"/>
    <property type="project" value="TreeGrafter"/>
</dbReference>
<evidence type="ECO:0000256" key="5">
    <source>
        <dbReference type="ARBA" id="ARBA00023125"/>
    </source>
</evidence>
<feature type="region of interest" description="Disordered" evidence="10">
    <location>
        <begin position="169"/>
        <end position="188"/>
    </location>
</feature>
<dbReference type="InterPro" id="IPR003316">
    <property type="entry name" value="E2F_WHTH_DNA-bd_dom"/>
</dbReference>
<accession>A0A7J7IQI2</accession>
<evidence type="ECO:0000256" key="3">
    <source>
        <dbReference type="ARBA" id="ARBA00022491"/>
    </source>
</evidence>
<evidence type="ECO:0000256" key="2">
    <source>
        <dbReference type="ARBA" id="ARBA00010940"/>
    </source>
</evidence>
<name>A0A7J7IQI2_9RHOD</name>
<keyword evidence="3" id="KW-0678">Repressor</keyword>
<dbReference type="GO" id="GO:0090575">
    <property type="term" value="C:RNA polymerase II transcription regulator complex"/>
    <property type="evidence" value="ECO:0007669"/>
    <property type="project" value="TreeGrafter"/>
</dbReference>
<evidence type="ECO:0000256" key="10">
    <source>
        <dbReference type="SAM" id="MobiDB-lite"/>
    </source>
</evidence>
<dbReference type="InterPro" id="IPR036388">
    <property type="entry name" value="WH-like_DNA-bd_sf"/>
</dbReference>
<dbReference type="Proteomes" id="UP000530660">
    <property type="component" value="Unassembled WGS sequence"/>
</dbReference>
<comment type="caution">
    <text evidence="12">The sequence shown here is derived from an EMBL/GenBank/DDBJ whole genome shotgun (WGS) entry which is preliminary data.</text>
</comment>
<keyword evidence="5 9" id="KW-0238">DNA-binding</keyword>
<evidence type="ECO:0000256" key="6">
    <source>
        <dbReference type="ARBA" id="ARBA00023163"/>
    </source>
</evidence>
<evidence type="ECO:0000256" key="7">
    <source>
        <dbReference type="ARBA" id="ARBA00023242"/>
    </source>
</evidence>
<protein>
    <submittedName>
        <fullName evidence="12">Transcription factor e2f8</fullName>
    </submittedName>
</protein>
<dbReference type="FunFam" id="1.10.10.10:FF:000295">
    <property type="entry name" value="E2F transcription factor-like E2FE"/>
    <property type="match status" value="1"/>
</dbReference>
<keyword evidence="4 9" id="KW-0805">Transcription regulation</keyword>
<evidence type="ECO:0000259" key="11">
    <source>
        <dbReference type="SMART" id="SM01372"/>
    </source>
</evidence>
<evidence type="ECO:0000256" key="8">
    <source>
        <dbReference type="ARBA" id="ARBA00023306"/>
    </source>
</evidence>
<keyword evidence="6 9" id="KW-0804">Transcription</keyword>
<proteinExistence type="inferred from homology"/>
<dbReference type="SMART" id="SM01372">
    <property type="entry name" value="E2F_TDP"/>
    <property type="match status" value="2"/>
</dbReference>
<dbReference type="AlphaFoldDB" id="A0A7J7IQI2"/>
<dbReference type="OrthoDB" id="5318at2759"/>
<dbReference type="PANTHER" id="PTHR12081">
    <property type="entry name" value="TRANSCRIPTION FACTOR E2F"/>
    <property type="match status" value="1"/>
</dbReference>
<reference evidence="12 13" key="1">
    <citation type="journal article" date="2020" name="J. Phycol.">
        <title>Comparative genome analysis reveals Cyanidiococcus gen. nov., a new extremophilic red algal genus sister to Cyanidioschyzon (Cyanidioschyzonaceae, Rhodophyta).</title>
        <authorList>
            <person name="Liu S.-L."/>
            <person name="Chiang Y.-R."/>
            <person name="Yoon H.S."/>
            <person name="Fu H.-Y."/>
        </authorList>
    </citation>
    <scope>NUCLEOTIDE SEQUENCE [LARGE SCALE GENOMIC DNA]</scope>
    <source>
        <strain evidence="12 13">THAL066</strain>
    </source>
</reference>
<evidence type="ECO:0000256" key="9">
    <source>
        <dbReference type="RuleBase" id="RU003796"/>
    </source>
</evidence>
<dbReference type="GO" id="GO:0000978">
    <property type="term" value="F:RNA polymerase II cis-regulatory region sequence-specific DNA binding"/>
    <property type="evidence" value="ECO:0007669"/>
    <property type="project" value="InterPro"/>
</dbReference>
<comment type="subcellular location">
    <subcellularLocation>
        <location evidence="1 9">Nucleus</location>
    </subcellularLocation>
</comment>
<dbReference type="PANTHER" id="PTHR12081:SF7">
    <property type="entry name" value="TRANSCRIPTION FACTOR EFL-3"/>
    <property type="match status" value="1"/>
</dbReference>
<dbReference type="InterPro" id="IPR036390">
    <property type="entry name" value="WH_DNA-bd_sf"/>
</dbReference>
<dbReference type="SUPFAM" id="SSF46785">
    <property type="entry name" value="Winged helix' DNA-binding domain"/>
    <property type="match status" value="2"/>
</dbReference>
<evidence type="ECO:0000256" key="4">
    <source>
        <dbReference type="ARBA" id="ARBA00023015"/>
    </source>
</evidence>
<evidence type="ECO:0000313" key="13">
    <source>
        <dbReference type="Proteomes" id="UP000530660"/>
    </source>
</evidence>
<dbReference type="Pfam" id="PF02319">
    <property type="entry name" value="WHD_E2F_TDP"/>
    <property type="match status" value="2"/>
</dbReference>
<organism evidence="12 13">
    <name type="scientific">Cyanidiococcus yangmingshanensis</name>
    <dbReference type="NCBI Taxonomy" id="2690220"/>
    <lineage>
        <taxon>Eukaryota</taxon>
        <taxon>Rhodophyta</taxon>
        <taxon>Bangiophyceae</taxon>
        <taxon>Cyanidiales</taxon>
        <taxon>Cyanidiaceae</taxon>
        <taxon>Cyanidiococcus</taxon>
    </lineage>
</organism>